<dbReference type="InterPro" id="IPR001251">
    <property type="entry name" value="CRAL-TRIO_dom"/>
</dbReference>
<feature type="domain" description="CRAL-TRIO" evidence="3">
    <location>
        <begin position="127"/>
        <end position="330"/>
    </location>
</feature>
<evidence type="ECO:0000313" key="4">
    <source>
        <dbReference type="EMBL" id="PWN24660.1"/>
    </source>
</evidence>
<feature type="compositionally biased region" description="Basic and acidic residues" evidence="1">
    <location>
        <begin position="184"/>
        <end position="193"/>
    </location>
</feature>
<dbReference type="SUPFAM" id="SSF46938">
    <property type="entry name" value="CRAL/TRIO N-terminal domain"/>
    <property type="match status" value="1"/>
</dbReference>
<dbReference type="GeneID" id="37029019"/>
<dbReference type="CDD" id="cd00170">
    <property type="entry name" value="SEC14"/>
    <property type="match status" value="1"/>
</dbReference>
<organism evidence="4 5">
    <name type="scientific">Jaminaea rosea</name>
    <dbReference type="NCBI Taxonomy" id="1569628"/>
    <lineage>
        <taxon>Eukaryota</taxon>
        <taxon>Fungi</taxon>
        <taxon>Dikarya</taxon>
        <taxon>Basidiomycota</taxon>
        <taxon>Ustilaginomycotina</taxon>
        <taxon>Exobasidiomycetes</taxon>
        <taxon>Microstromatales</taxon>
        <taxon>Microstromatales incertae sedis</taxon>
        <taxon>Jaminaea</taxon>
    </lineage>
</organism>
<keyword evidence="2" id="KW-1133">Transmembrane helix</keyword>
<feature type="compositionally biased region" description="Polar residues" evidence="1">
    <location>
        <begin position="402"/>
        <end position="411"/>
    </location>
</feature>
<feature type="transmembrane region" description="Helical" evidence="2">
    <location>
        <begin position="878"/>
        <end position="897"/>
    </location>
</feature>
<dbReference type="AlphaFoldDB" id="A0A316UHI3"/>
<dbReference type="Gene3D" id="3.40.525.10">
    <property type="entry name" value="CRAL-TRIO lipid binding domain"/>
    <property type="match status" value="1"/>
</dbReference>
<feature type="compositionally biased region" description="Low complexity" evidence="1">
    <location>
        <begin position="568"/>
        <end position="590"/>
    </location>
</feature>
<feature type="compositionally biased region" description="Basic and acidic residues" evidence="1">
    <location>
        <begin position="621"/>
        <end position="637"/>
    </location>
</feature>
<dbReference type="InterPro" id="IPR036865">
    <property type="entry name" value="CRAL-TRIO_dom_sf"/>
</dbReference>
<dbReference type="Pfam" id="PF00650">
    <property type="entry name" value="CRAL_TRIO"/>
    <property type="match status" value="1"/>
</dbReference>
<dbReference type="PANTHER" id="PTHR46590">
    <property type="entry name" value="PHOSPHATIDYLINOSITOL TRANSFER PROTEIN CSR1-RELATED"/>
    <property type="match status" value="1"/>
</dbReference>
<dbReference type="SUPFAM" id="SSF52087">
    <property type="entry name" value="CRAL/TRIO domain"/>
    <property type="match status" value="1"/>
</dbReference>
<feature type="region of interest" description="Disordered" evidence="1">
    <location>
        <begin position="401"/>
        <end position="422"/>
    </location>
</feature>
<dbReference type="PROSITE" id="PS50191">
    <property type="entry name" value="CRAL_TRIO"/>
    <property type="match status" value="1"/>
</dbReference>
<feature type="region of interest" description="Disordered" evidence="1">
    <location>
        <begin position="449"/>
        <end position="525"/>
    </location>
</feature>
<dbReference type="EMBL" id="KZ819680">
    <property type="protein sequence ID" value="PWN24660.1"/>
    <property type="molecule type" value="Genomic_DNA"/>
</dbReference>
<evidence type="ECO:0000256" key="1">
    <source>
        <dbReference type="SAM" id="MobiDB-lite"/>
    </source>
</evidence>
<feature type="compositionally biased region" description="Acidic residues" evidence="1">
    <location>
        <begin position="558"/>
        <end position="567"/>
    </location>
</feature>
<evidence type="ECO:0000256" key="2">
    <source>
        <dbReference type="SAM" id="Phobius"/>
    </source>
</evidence>
<dbReference type="OrthoDB" id="75724at2759"/>
<feature type="compositionally biased region" description="Low complexity" evidence="1">
    <location>
        <begin position="505"/>
        <end position="522"/>
    </location>
</feature>
<reference evidence="4 5" key="1">
    <citation type="journal article" date="2018" name="Mol. Biol. Evol.">
        <title>Broad Genomic Sampling Reveals a Smut Pathogenic Ancestry of the Fungal Clade Ustilaginomycotina.</title>
        <authorList>
            <person name="Kijpornyongpan T."/>
            <person name="Mondo S.J."/>
            <person name="Barry K."/>
            <person name="Sandor L."/>
            <person name="Lee J."/>
            <person name="Lipzen A."/>
            <person name="Pangilinan J."/>
            <person name="LaButti K."/>
            <person name="Hainaut M."/>
            <person name="Henrissat B."/>
            <person name="Grigoriev I.V."/>
            <person name="Spatafora J.W."/>
            <person name="Aime M.C."/>
        </authorList>
    </citation>
    <scope>NUCLEOTIDE SEQUENCE [LARGE SCALE GENOMIC DNA]</scope>
    <source>
        <strain evidence="4 5">MCA 5214</strain>
    </source>
</reference>
<name>A0A316UHI3_9BASI</name>
<keyword evidence="5" id="KW-1185">Reference proteome</keyword>
<dbReference type="InterPro" id="IPR052432">
    <property type="entry name" value="PITP/CRAL-TRIO"/>
</dbReference>
<feature type="compositionally biased region" description="Basic and acidic residues" evidence="1">
    <location>
        <begin position="806"/>
        <end position="840"/>
    </location>
</feature>
<protein>
    <recommendedName>
        <fullName evidence="3">CRAL-TRIO domain-containing protein</fullName>
    </recommendedName>
</protein>
<keyword evidence="2" id="KW-0812">Transmembrane</keyword>
<feature type="compositionally biased region" description="Low complexity" evidence="1">
    <location>
        <begin position="847"/>
        <end position="863"/>
    </location>
</feature>
<dbReference type="PANTHER" id="PTHR46590:SF4">
    <property type="entry name" value="CRAL-TRIO DOMAIN-CONTAINING PROTEIN"/>
    <property type="match status" value="1"/>
</dbReference>
<feature type="region of interest" description="Disordered" evidence="1">
    <location>
        <begin position="184"/>
        <end position="218"/>
    </location>
</feature>
<feature type="region of interest" description="Disordered" evidence="1">
    <location>
        <begin position="802"/>
        <end position="867"/>
    </location>
</feature>
<dbReference type="RefSeq" id="XP_025359272.1">
    <property type="nucleotide sequence ID" value="XM_025507196.1"/>
</dbReference>
<feature type="compositionally biased region" description="Basic and acidic residues" evidence="1">
    <location>
        <begin position="492"/>
        <end position="503"/>
    </location>
</feature>
<dbReference type="InterPro" id="IPR036273">
    <property type="entry name" value="CRAL/TRIO_N_dom_sf"/>
</dbReference>
<feature type="region of interest" description="Disordered" evidence="1">
    <location>
        <begin position="345"/>
        <end position="375"/>
    </location>
</feature>
<feature type="region of interest" description="Disordered" evidence="1">
    <location>
        <begin position="542"/>
        <end position="669"/>
    </location>
</feature>
<feature type="region of interest" description="Disordered" evidence="1">
    <location>
        <begin position="716"/>
        <end position="736"/>
    </location>
</feature>
<gene>
    <name evidence="4" type="ORF">BDZ90DRAFT_234925</name>
</gene>
<proteinExistence type="predicted"/>
<feature type="compositionally biased region" description="Low complexity" evidence="1">
    <location>
        <begin position="542"/>
        <end position="552"/>
    </location>
</feature>
<keyword evidence="2" id="KW-0472">Membrane</keyword>
<dbReference type="Proteomes" id="UP000245884">
    <property type="component" value="Unassembled WGS sequence"/>
</dbReference>
<feature type="compositionally biased region" description="Low complexity" evidence="1">
    <location>
        <begin position="474"/>
        <end position="489"/>
    </location>
</feature>
<accession>A0A316UHI3</accession>
<evidence type="ECO:0000259" key="3">
    <source>
        <dbReference type="PROSITE" id="PS50191"/>
    </source>
</evidence>
<evidence type="ECO:0000313" key="5">
    <source>
        <dbReference type="Proteomes" id="UP000245884"/>
    </source>
</evidence>
<sequence length="933" mass="100658">MPGRNRASAAEAILQKQRDLVRQYVEHRADVDEVQQRAIDELLPELVEEHSGGEGGGDEDDIEDRVRTFLEDRATIFRFLRRSRFSHQTCLSLLSATLTWRLRTDLDQLSLSSLHPLYTSPPGGRPPLFWMGDHRFTDAYGRPAGVISLQSLERTEERTLDECKEYIVACMEIVRRRIAQQREEWAERHHGDDGGGGGDEDNDNGDDKGDPPSLLAKSHGPLQTIISIDLRHSSMANLEMELLPFLLDLLKNHYPSMVGAVLVLNYGWVHAGMWGLAKRILPAQALAKIFFPSTEELCGSEEREGGKGEAGHFKREKVPRSFGGGWEVQINEGTNEVMRRLGRPAKLRGGSAPTSPRGSAPGSPVAARKGGGATLSRTASWESMADAYFTPRSISYEAFTPSRRSGANTPNHKAGGGGNAAGGETSAYGLQMTANAARKLRELGMTRGVASHDGSHRHAAWGRGGGQSRSRVDSGASNASAASGASEASTVRARDRDRDHPDSHTAASTSTSTSNSTAPSTFRRTRSFRDFHLDLDEDLSAHQTQMQAQAQARLPYADSEDLEEDTDSGSGSDSAKSGKAGETRQGAPTAGVGGGGRLGFLRRWSRRGRGRATSADGSAVEEQREKHGHSDQMGLHDDEGDGDEQDDVHGPSSSPSSPQAHSSISLHRSRKYSRIPGAVSPYNSSNPFWGYPAYIVPSAAPSSANLAGLASTTSLSTAGGAAPRKPTTRGKGGRAYAVDGTAGRQRQMTVRRRWRDLFRTLSYLFVLRVLAWNRQLRWEVARFLRVVVSPIRVVGGLVLPAGRGGAADREGARGRDGERDGDAGQEKEDDGERKWREATERHRRLRAAAGGRMSGATATARATGGQGATQFPQGYGHISSSSPLLILAIFLSALYLASRRRGHGQGQGSKRGTLGLRNTVRGFIAGRSASASA</sequence>
<feature type="compositionally biased region" description="Low complexity" evidence="1">
    <location>
        <begin position="651"/>
        <end position="665"/>
    </location>
</feature>